<accession>E3NM19</accession>
<evidence type="ECO:0000256" key="1">
    <source>
        <dbReference type="SAM" id="MobiDB-lite"/>
    </source>
</evidence>
<dbReference type="OrthoDB" id="5881018at2759"/>
<name>E3NM19_CAERE</name>
<reference evidence="2" key="1">
    <citation type="submission" date="2007-07" db="EMBL/GenBank/DDBJ databases">
        <title>PCAP assembly of the Caenorhabditis remanei genome.</title>
        <authorList>
            <consortium name="The Caenorhabditis remanei Sequencing Consortium"/>
            <person name="Wilson R.K."/>
        </authorList>
    </citation>
    <scope>NUCLEOTIDE SEQUENCE [LARGE SCALE GENOMIC DNA]</scope>
    <source>
        <strain evidence="2">PB4641</strain>
    </source>
</reference>
<protein>
    <submittedName>
        <fullName evidence="2">Uncharacterized protein</fullName>
    </submittedName>
</protein>
<dbReference type="eggNOG" id="KOG0800">
    <property type="taxonomic scope" value="Eukaryota"/>
</dbReference>
<evidence type="ECO:0000313" key="3">
    <source>
        <dbReference type="Proteomes" id="UP000008281"/>
    </source>
</evidence>
<dbReference type="EMBL" id="DS268971">
    <property type="protein sequence ID" value="EFP06578.1"/>
    <property type="molecule type" value="Genomic_DNA"/>
</dbReference>
<dbReference type="AlphaFoldDB" id="E3NM19"/>
<dbReference type="HOGENOM" id="CLU_038442_0_0_1"/>
<keyword evidence="3" id="KW-1185">Reference proteome</keyword>
<dbReference type="Proteomes" id="UP000008281">
    <property type="component" value="Unassembled WGS sequence"/>
</dbReference>
<feature type="region of interest" description="Disordered" evidence="1">
    <location>
        <begin position="449"/>
        <end position="477"/>
    </location>
</feature>
<evidence type="ECO:0000313" key="2">
    <source>
        <dbReference type="EMBL" id="EFP06578.1"/>
    </source>
</evidence>
<proteinExistence type="predicted"/>
<dbReference type="InParanoid" id="E3NM19"/>
<organism evidence="3">
    <name type="scientific">Caenorhabditis remanei</name>
    <name type="common">Caenorhabditis vulgaris</name>
    <dbReference type="NCBI Taxonomy" id="31234"/>
    <lineage>
        <taxon>Eukaryota</taxon>
        <taxon>Metazoa</taxon>
        <taxon>Ecdysozoa</taxon>
        <taxon>Nematoda</taxon>
        <taxon>Chromadorea</taxon>
        <taxon>Rhabditida</taxon>
        <taxon>Rhabditina</taxon>
        <taxon>Rhabditomorpha</taxon>
        <taxon>Rhabditoidea</taxon>
        <taxon>Rhabditidae</taxon>
        <taxon>Peloderinae</taxon>
        <taxon>Caenorhabditis</taxon>
    </lineage>
</organism>
<feature type="compositionally biased region" description="Basic and acidic residues" evidence="1">
    <location>
        <begin position="468"/>
        <end position="477"/>
    </location>
</feature>
<sequence length="477" mass="54932">MSGPVRRHDHTKWNVFKAPYMLMDKGLSTPNSLTSWIATCNKTTLLFPSAFVVPADLLKKHPIHHYLIDDDDWLAIKYLTEDTPGFKWTEEFVQNFATLGSFIKFVATIPGNDQKKKIYVRTIPALPMGDSGGTDVRVFIDEVAEVIPLLREQQGDTFNKPHEHCDKIQKKLKLADQGFYATISLEQFEKLLEVYDIDKSLITLVDDPNWLMGCISFVNTGVHFKMLSVNGDVICSKDQAALYLFQTLVCGVDWHGVDFAVRLDILQTVHSLADYQKVRIHQNSLFTYFVFQDLYVLYEPIVRLIVNSKIKHAEIYRNYGSTDNVMFYNESPVTLVDHSDYVLLCDRYGLPLYEAFEDKLAPYPVWYLRALLTLGWIHGCVQNDEYLEMYILDIAKTIMTALMLAIPQGKRQLMKEVTNEAIRFHSEIIIFDEEQVVKAPFQRKRLLNADTQVTQHEEGPKPTGSENVKTRETNKRK</sequence>
<dbReference type="STRING" id="31234.E3NM19"/>
<gene>
    <name evidence="2" type="ORF">CRE_27924</name>
</gene>